<comment type="caution">
    <text evidence="1">The sequence shown here is derived from an EMBL/GenBank/DDBJ whole genome shotgun (WGS) entry which is preliminary data.</text>
</comment>
<proteinExistence type="predicted"/>
<dbReference type="Proteomes" id="UP000004810">
    <property type="component" value="Unassembled WGS sequence"/>
</dbReference>
<protein>
    <submittedName>
        <fullName evidence="1">Uncharacterized protein</fullName>
    </submittedName>
</protein>
<reference evidence="2" key="1">
    <citation type="submission" date="2012-08" db="EMBL/GenBank/DDBJ databases">
        <title>The Genome Sequence of Wuchereria bancrofti.</title>
        <authorList>
            <person name="Nutman T.B."/>
            <person name="Fink D.L."/>
            <person name="Russ C."/>
            <person name="Young S."/>
            <person name="Zeng Q."/>
            <person name="Koehrsen M."/>
            <person name="Alvarado L."/>
            <person name="Berlin A."/>
            <person name="Chapman S.B."/>
            <person name="Chen Z."/>
            <person name="Freedman E."/>
            <person name="Gellesch M."/>
            <person name="Goldberg J."/>
            <person name="Griggs A."/>
            <person name="Gujja S."/>
            <person name="Heilman E.R."/>
            <person name="Heiman D."/>
            <person name="Hepburn T."/>
            <person name="Howarth C."/>
            <person name="Jen D."/>
            <person name="Larson L."/>
            <person name="Lewis B."/>
            <person name="Mehta T."/>
            <person name="Park D."/>
            <person name="Pearson M."/>
            <person name="Roberts A."/>
            <person name="Saif S."/>
            <person name="Shea T."/>
            <person name="Shenoy N."/>
            <person name="Sisk P."/>
            <person name="Stolte C."/>
            <person name="Sykes S."/>
            <person name="Walk T."/>
            <person name="White J."/>
            <person name="Yandava C."/>
            <person name="Haas B."/>
            <person name="Henn M.R."/>
            <person name="Nusbaum C."/>
            <person name="Birren B."/>
        </authorList>
    </citation>
    <scope>NUCLEOTIDE SEQUENCE [LARGE SCALE GENOMIC DNA]</scope>
    <source>
        <strain evidence="2">NA</strain>
    </source>
</reference>
<sequence>TITTTTTTTTTIITSSLSAPPPLIALPPHYHQYHICELKLCGETMIDFPFAMIKSLLQLDQLKL</sequence>
<evidence type="ECO:0000313" key="1">
    <source>
        <dbReference type="EMBL" id="EJW85526.1"/>
    </source>
</evidence>
<dbReference type="AlphaFoldDB" id="J9ESK9"/>
<accession>J9ESK9</accession>
<dbReference type="EMBL" id="ADBV01001106">
    <property type="protein sequence ID" value="EJW85526.1"/>
    <property type="molecule type" value="Genomic_DNA"/>
</dbReference>
<evidence type="ECO:0000313" key="2">
    <source>
        <dbReference type="Proteomes" id="UP000004810"/>
    </source>
</evidence>
<name>J9ESK9_WUCBA</name>
<organism evidence="1 2">
    <name type="scientific">Wuchereria bancrofti</name>
    <dbReference type="NCBI Taxonomy" id="6293"/>
    <lineage>
        <taxon>Eukaryota</taxon>
        <taxon>Metazoa</taxon>
        <taxon>Ecdysozoa</taxon>
        <taxon>Nematoda</taxon>
        <taxon>Chromadorea</taxon>
        <taxon>Rhabditida</taxon>
        <taxon>Spirurina</taxon>
        <taxon>Spiruromorpha</taxon>
        <taxon>Filarioidea</taxon>
        <taxon>Onchocercidae</taxon>
        <taxon>Wuchereria</taxon>
    </lineage>
</organism>
<gene>
    <name evidence="1" type="ORF">WUBG_03562</name>
</gene>
<feature type="non-terminal residue" evidence="1">
    <location>
        <position position="1"/>
    </location>
</feature>